<dbReference type="InterPro" id="IPR002168">
    <property type="entry name" value="Lipase_GDXG_HIS_AS"/>
</dbReference>
<dbReference type="EMBL" id="ML178855">
    <property type="protein sequence ID" value="TFK96762.1"/>
    <property type="molecule type" value="Genomic_DNA"/>
</dbReference>
<evidence type="ECO:0000256" key="3">
    <source>
        <dbReference type="ARBA" id="ARBA00022801"/>
    </source>
</evidence>
<protein>
    <recommendedName>
        <fullName evidence="4">Carboxylic ester hydrolase</fullName>
        <ecNumber evidence="4">3.1.1.-</ecNumber>
    </recommendedName>
</protein>
<sequence length="556" mass="59217">MLFSPGLVTFLVLLASASASRVPPPQAAVYLGYASYQGVVDSAANVTNFLGVRYAAAPVGPLRFSSPRAPPTVPGLTPANTQPSRCFQAGSGQSKLINPLRELQETGRVRPSASSTGGSAIVAEDSEDCLFLNVHVPGDFYKTQSLPVVVWFHGGGYVSGSASADNGADLVKVSKHGVVVVSIQHRLGVFGFLAGKEVKTGGSLNAGLLDQEFALEWVQTHIAKFGGDPKRVTLWGQSAGAGGVLQQVISRNGQTNPPLFRGAIASSTFLPSQYRFDEKIPQGLYNTVVARLNCTTAPSTLTCLRSAPAASLQATNVAMNTAAFFGTFTFMPVIDGEFVVRRVSESLRVGKVNGKALLAVTNTNEGLRFVDANSTASVSPSDYAHLLFPKFDRALAERAGALYGGRPATGAESGVVRLQGEANFICPSHYFAEAFKSRTSFVGEYAVPLAAHGDDMAYYFISRPTRAFNHPSFLTSFPESYLSFVISQDPNVKLSQGDIKPPWSKFGYGGGERLAGREMMFNRTEAGELDITEVATDGGLAERCRFWESVSAFTGQ</sequence>
<dbReference type="InterPro" id="IPR050309">
    <property type="entry name" value="Type-B_Carboxylest/Lipase"/>
</dbReference>
<dbReference type="SUPFAM" id="SSF53474">
    <property type="entry name" value="alpha/beta-Hydrolases"/>
    <property type="match status" value="1"/>
</dbReference>
<dbReference type="Proteomes" id="UP000305067">
    <property type="component" value="Unassembled WGS sequence"/>
</dbReference>
<evidence type="ECO:0000256" key="2">
    <source>
        <dbReference type="ARBA" id="ARBA00010515"/>
    </source>
</evidence>
<dbReference type="STRING" id="1884261.A0A5C3Q479"/>
<dbReference type="InterPro" id="IPR002018">
    <property type="entry name" value="CarbesteraseB"/>
</dbReference>
<feature type="chain" id="PRO_5023158374" description="Carboxylic ester hydrolase" evidence="4">
    <location>
        <begin position="20"/>
        <end position="556"/>
    </location>
</feature>
<evidence type="ECO:0000313" key="7">
    <source>
        <dbReference type="Proteomes" id="UP000305067"/>
    </source>
</evidence>
<proteinExistence type="inferred from homology"/>
<dbReference type="OrthoDB" id="408631at2759"/>
<gene>
    <name evidence="6" type="ORF">BDV98DRAFT_536184</name>
</gene>
<evidence type="ECO:0000259" key="5">
    <source>
        <dbReference type="Pfam" id="PF00135"/>
    </source>
</evidence>
<dbReference type="PROSITE" id="PS00122">
    <property type="entry name" value="CARBOXYLESTERASE_B_1"/>
    <property type="match status" value="1"/>
</dbReference>
<dbReference type="PROSITE" id="PS01173">
    <property type="entry name" value="LIPASE_GDXG_HIS"/>
    <property type="match status" value="1"/>
</dbReference>
<keyword evidence="7" id="KW-1185">Reference proteome</keyword>
<dbReference type="Pfam" id="PF00135">
    <property type="entry name" value="COesterase"/>
    <property type="match status" value="1"/>
</dbReference>
<accession>A0A5C3Q479</accession>
<dbReference type="InterPro" id="IPR029058">
    <property type="entry name" value="AB_hydrolase_fold"/>
</dbReference>
<comment type="similarity">
    <text evidence="1 4">Belongs to the type-B carboxylesterase/lipase family.</text>
</comment>
<keyword evidence="4" id="KW-0732">Signal</keyword>
<evidence type="ECO:0000256" key="1">
    <source>
        <dbReference type="ARBA" id="ARBA00005964"/>
    </source>
</evidence>
<name>A0A5C3Q479_9AGAR</name>
<feature type="signal peptide" evidence="4">
    <location>
        <begin position="1"/>
        <end position="19"/>
    </location>
</feature>
<feature type="domain" description="Carboxylesterase type B" evidence="5">
    <location>
        <begin position="42"/>
        <end position="506"/>
    </location>
</feature>
<comment type="similarity">
    <text evidence="2">Belongs to the 'GDXG' lipolytic enzyme family.</text>
</comment>
<dbReference type="Gene3D" id="3.40.50.1820">
    <property type="entry name" value="alpha/beta hydrolase"/>
    <property type="match status" value="1"/>
</dbReference>
<dbReference type="EC" id="3.1.1.-" evidence="4"/>
<dbReference type="AlphaFoldDB" id="A0A5C3Q479"/>
<organism evidence="6 7">
    <name type="scientific">Pterulicium gracile</name>
    <dbReference type="NCBI Taxonomy" id="1884261"/>
    <lineage>
        <taxon>Eukaryota</taxon>
        <taxon>Fungi</taxon>
        <taxon>Dikarya</taxon>
        <taxon>Basidiomycota</taxon>
        <taxon>Agaricomycotina</taxon>
        <taxon>Agaricomycetes</taxon>
        <taxon>Agaricomycetidae</taxon>
        <taxon>Agaricales</taxon>
        <taxon>Pleurotineae</taxon>
        <taxon>Pterulaceae</taxon>
        <taxon>Pterulicium</taxon>
    </lineage>
</organism>
<reference evidence="6 7" key="1">
    <citation type="journal article" date="2019" name="Nat. Ecol. Evol.">
        <title>Megaphylogeny resolves global patterns of mushroom evolution.</title>
        <authorList>
            <person name="Varga T."/>
            <person name="Krizsan K."/>
            <person name="Foldi C."/>
            <person name="Dima B."/>
            <person name="Sanchez-Garcia M."/>
            <person name="Sanchez-Ramirez S."/>
            <person name="Szollosi G.J."/>
            <person name="Szarkandi J.G."/>
            <person name="Papp V."/>
            <person name="Albert L."/>
            <person name="Andreopoulos W."/>
            <person name="Angelini C."/>
            <person name="Antonin V."/>
            <person name="Barry K.W."/>
            <person name="Bougher N.L."/>
            <person name="Buchanan P."/>
            <person name="Buyck B."/>
            <person name="Bense V."/>
            <person name="Catcheside P."/>
            <person name="Chovatia M."/>
            <person name="Cooper J."/>
            <person name="Damon W."/>
            <person name="Desjardin D."/>
            <person name="Finy P."/>
            <person name="Geml J."/>
            <person name="Haridas S."/>
            <person name="Hughes K."/>
            <person name="Justo A."/>
            <person name="Karasinski D."/>
            <person name="Kautmanova I."/>
            <person name="Kiss B."/>
            <person name="Kocsube S."/>
            <person name="Kotiranta H."/>
            <person name="LaButti K.M."/>
            <person name="Lechner B.E."/>
            <person name="Liimatainen K."/>
            <person name="Lipzen A."/>
            <person name="Lukacs Z."/>
            <person name="Mihaltcheva S."/>
            <person name="Morgado L.N."/>
            <person name="Niskanen T."/>
            <person name="Noordeloos M.E."/>
            <person name="Ohm R.A."/>
            <person name="Ortiz-Santana B."/>
            <person name="Ovrebo C."/>
            <person name="Racz N."/>
            <person name="Riley R."/>
            <person name="Savchenko A."/>
            <person name="Shiryaev A."/>
            <person name="Soop K."/>
            <person name="Spirin V."/>
            <person name="Szebenyi C."/>
            <person name="Tomsovsky M."/>
            <person name="Tulloss R.E."/>
            <person name="Uehling J."/>
            <person name="Grigoriev I.V."/>
            <person name="Vagvolgyi C."/>
            <person name="Papp T."/>
            <person name="Martin F.M."/>
            <person name="Miettinen O."/>
            <person name="Hibbett D.S."/>
            <person name="Nagy L.G."/>
        </authorList>
    </citation>
    <scope>NUCLEOTIDE SEQUENCE [LARGE SCALE GENOMIC DNA]</scope>
    <source>
        <strain evidence="6 7">CBS 309.79</strain>
    </source>
</reference>
<dbReference type="GO" id="GO:0016787">
    <property type="term" value="F:hydrolase activity"/>
    <property type="evidence" value="ECO:0007669"/>
    <property type="project" value="UniProtKB-KW"/>
</dbReference>
<evidence type="ECO:0000313" key="6">
    <source>
        <dbReference type="EMBL" id="TFK96762.1"/>
    </source>
</evidence>
<keyword evidence="3 4" id="KW-0378">Hydrolase</keyword>
<evidence type="ECO:0000256" key="4">
    <source>
        <dbReference type="RuleBase" id="RU361235"/>
    </source>
</evidence>
<dbReference type="PANTHER" id="PTHR11559">
    <property type="entry name" value="CARBOXYLESTERASE"/>
    <property type="match status" value="1"/>
</dbReference>
<dbReference type="InterPro" id="IPR019826">
    <property type="entry name" value="Carboxylesterase_B_AS"/>
</dbReference>